<dbReference type="RefSeq" id="WP_139940299.1">
    <property type="nucleotide sequence ID" value="NZ_JBHSYP010000008.1"/>
</dbReference>
<dbReference type="GO" id="GO:0004061">
    <property type="term" value="F:arylformamidase activity"/>
    <property type="evidence" value="ECO:0007669"/>
    <property type="project" value="UniProtKB-UniRule"/>
</dbReference>
<keyword evidence="4 9" id="KW-0378">Hydrolase</keyword>
<feature type="binding site" evidence="9">
    <location>
        <position position="54"/>
    </location>
    <ligand>
        <name>Zn(2+)</name>
        <dbReference type="ChEBI" id="CHEBI:29105"/>
        <label>2</label>
    </ligand>
</feature>
<dbReference type="GO" id="GO:0008270">
    <property type="term" value="F:zinc ion binding"/>
    <property type="evidence" value="ECO:0007669"/>
    <property type="project" value="UniProtKB-UniRule"/>
</dbReference>
<comment type="function">
    <text evidence="1 9">Catalyzes the hydrolysis of N-formyl-L-kynurenine to L-kynurenine, the second step in the kynurenine pathway of tryptophan degradation.</text>
</comment>
<comment type="catalytic activity">
    <reaction evidence="7 9">
        <text>N-formyl-L-kynurenine + H2O = L-kynurenine + formate + H(+)</text>
        <dbReference type="Rhea" id="RHEA:13009"/>
        <dbReference type="ChEBI" id="CHEBI:15377"/>
        <dbReference type="ChEBI" id="CHEBI:15378"/>
        <dbReference type="ChEBI" id="CHEBI:15740"/>
        <dbReference type="ChEBI" id="CHEBI:57959"/>
        <dbReference type="ChEBI" id="CHEBI:58629"/>
        <dbReference type="EC" id="3.5.1.9"/>
    </reaction>
</comment>
<evidence type="ECO:0000256" key="3">
    <source>
        <dbReference type="ARBA" id="ARBA00022723"/>
    </source>
</evidence>
<dbReference type="AlphaFoldDB" id="A0A501PL79"/>
<dbReference type="FunFam" id="3.50.30.50:FF:000001">
    <property type="entry name" value="Kynurenine formamidase"/>
    <property type="match status" value="1"/>
</dbReference>
<comment type="pathway">
    <text evidence="8 9">Amino-acid degradation; L-tryptophan degradation via kynurenine pathway; L-kynurenine from L-tryptophan: step 2/2.</text>
</comment>
<feature type="binding site" evidence="9">
    <location>
        <position position="48"/>
    </location>
    <ligand>
        <name>Zn(2+)</name>
        <dbReference type="ChEBI" id="CHEBI:29105"/>
        <label>1</label>
    </ligand>
</feature>
<comment type="caution">
    <text evidence="10">The sequence shown here is derived from an EMBL/GenBank/DDBJ whole genome shotgun (WGS) entry which is preliminary data.</text>
</comment>
<feature type="binding site" evidence="9">
    <location>
        <position position="54"/>
    </location>
    <ligand>
        <name>Zn(2+)</name>
        <dbReference type="ChEBI" id="CHEBI:29105"/>
        <label>1</label>
    </ligand>
</feature>
<feature type="binding site" evidence="9">
    <location>
        <position position="52"/>
    </location>
    <ligand>
        <name>Zn(2+)</name>
        <dbReference type="ChEBI" id="CHEBI:29105"/>
        <label>1</label>
    </ligand>
</feature>
<feature type="binding site" evidence="9">
    <location>
        <position position="18"/>
    </location>
    <ligand>
        <name>substrate</name>
    </ligand>
</feature>
<dbReference type="HAMAP" id="MF_01969">
    <property type="entry name" value="KynB"/>
    <property type="match status" value="1"/>
</dbReference>
<dbReference type="OrthoDB" id="9777007at2"/>
<dbReference type="InterPro" id="IPR017484">
    <property type="entry name" value="Kynurenine_formamidase_bac"/>
</dbReference>
<dbReference type="GO" id="GO:0004328">
    <property type="term" value="F:formamidase activity"/>
    <property type="evidence" value="ECO:0007669"/>
    <property type="project" value="InterPro"/>
</dbReference>
<evidence type="ECO:0000256" key="1">
    <source>
        <dbReference type="ARBA" id="ARBA00002204"/>
    </source>
</evidence>
<evidence type="ECO:0000256" key="6">
    <source>
        <dbReference type="ARBA" id="ARBA00023079"/>
    </source>
</evidence>
<dbReference type="Pfam" id="PF04199">
    <property type="entry name" value="Cyclase"/>
    <property type="match status" value="1"/>
</dbReference>
<dbReference type="EC" id="3.5.1.9" evidence="9"/>
<protein>
    <recommendedName>
        <fullName evidence="9">Kynurenine formamidase</fullName>
        <shortName evidence="9">KFA</shortName>
        <shortName evidence="9">KFase</shortName>
        <ecNumber evidence="9">3.5.1.9</ecNumber>
    </recommendedName>
    <alternativeName>
        <fullName evidence="9">Arylformamidase</fullName>
    </alternativeName>
    <alternativeName>
        <fullName evidence="9">N-formylkynurenine formamidase</fullName>
        <shortName evidence="9">FKF</shortName>
    </alternativeName>
</protein>
<comment type="similarity">
    <text evidence="9">Belongs to the Cyclase 1 superfamily. KynB family.</text>
</comment>
<feature type="binding site" evidence="9">
    <location>
        <position position="175"/>
    </location>
    <ligand>
        <name>Zn(2+)</name>
        <dbReference type="ChEBI" id="CHEBI:29105"/>
        <label>2</label>
    </ligand>
</feature>
<dbReference type="Proteomes" id="UP000319148">
    <property type="component" value="Unassembled WGS sequence"/>
</dbReference>
<dbReference type="GO" id="GO:0019441">
    <property type="term" value="P:L-tryptophan catabolic process to kynurenine"/>
    <property type="evidence" value="ECO:0007669"/>
    <property type="project" value="UniProtKB-UniRule"/>
</dbReference>
<evidence type="ECO:0000256" key="7">
    <source>
        <dbReference type="ARBA" id="ARBA00048496"/>
    </source>
</evidence>
<evidence type="ECO:0000313" key="11">
    <source>
        <dbReference type="Proteomes" id="UP000319148"/>
    </source>
</evidence>
<keyword evidence="11" id="KW-1185">Reference proteome</keyword>
<dbReference type="PANTHER" id="PTHR31118:SF32">
    <property type="entry name" value="KYNURENINE FORMAMIDASE"/>
    <property type="match status" value="1"/>
</dbReference>
<evidence type="ECO:0000256" key="9">
    <source>
        <dbReference type="HAMAP-Rule" id="MF_01969"/>
    </source>
</evidence>
<dbReference type="UniPathway" id="UPA00333">
    <property type="reaction ID" value="UER00454"/>
</dbReference>
<organism evidence="10 11">
    <name type="scientific">Emcibacter nanhaiensis</name>
    <dbReference type="NCBI Taxonomy" id="1505037"/>
    <lineage>
        <taxon>Bacteria</taxon>
        <taxon>Pseudomonadati</taxon>
        <taxon>Pseudomonadota</taxon>
        <taxon>Alphaproteobacteria</taxon>
        <taxon>Emcibacterales</taxon>
        <taxon>Emcibacteraceae</taxon>
        <taxon>Emcibacter</taxon>
    </lineage>
</organism>
<keyword evidence="5 9" id="KW-0862">Zinc</keyword>
<feature type="binding site" evidence="9">
    <location>
        <position position="163"/>
    </location>
    <ligand>
        <name>Zn(2+)</name>
        <dbReference type="ChEBI" id="CHEBI:29105"/>
        <label>2</label>
    </ligand>
</feature>
<keyword evidence="3 9" id="KW-0479">Metal-binding</keyword>
<proteinExistence type="inferred from homology"/>
<evidence type="ECO:0000256" key="2">
    <source>
        <dbReference type="ARBA" id="ARBA00011738"/>
    </source>
</evidence>
<comment type="cofactor">
    <cofactor evidence="9">
        <name>Zn(2+)</name>
        <dbReference type="ChEBI" id="CHEBI:29105"/>
    </cofactor>
    <text evidence="9">Binds 2 zinc ions per subunit.</text>
</comment>
<sequence>MTDIIDISQTLGQGLPVWPGDTAFESKPVWQIDGDCPVTVSKLTLSTHSGSHADAPCHYDPEGADMAAVDVQAYIGPCLIVDVSGQKGPVMWEHVAEDLESISGPLERVLFRTFRTFPHDHWRSDFRAIDAGLITALVARGCLLIGTDAPSLDPEESKELPAHNAVREAGMAILEGLVLDQVMPGTYELIAPPLKIEKADASPVRALLRKIGKNENTE</sequence>
<dbReference type="Gene3D" id="3.50.30.50">
    <property type="entry name" value="Putative cyclase"/>
    <property type="match status" value="1"/>
</dbReference>
<dbReference type="PANTHER" id="PTHR31118">
    <property type="entry name" value="CYCLASE-LIKE PROTEIN 2"/>
    <property type="match status" value="1"/>
</dbReference>
<dbReference type="SUPFAM" id="SSF102198">
    <property type="entry name" value="Putative cyclase"/>
    <property type="match status" value="1"/>
</dbReference>
<dbReference type="InterPro" id="IPR037175">
    <property type="entry name" value="KFase_sf"/>
</dbReference>
<evidence type="ECO:0000256" key="4">
    <source>
        <dbReference type="ARBA" id="ARBA00022801"/>
    </source>
</evidence>
<gene>
    <name evidence="9 10" type="primary">kynB</name>
    <name evidence="10" type="ORF">FIV46_08125</name>
</gene>
<name>A0A501PL79_9PROT</name>
<evidence type="ECO:0000256" key="5">
    <source>
        <dbReference type="ARBA" id="ARBA00022833"/>
    </source>
</evidence>
<accession>A0A501PL79</accession>
<feature type="active site" description="Proton donor/acceptor" evidence="9">
    <location>
        <position position="58"/>
    </location>
</feature>
<reference evidence="11" key="1">
    <citation type="submission" date="2019-06" db="EMBL/GenBank/DDBJ databases">
        <title>The complete genome of Emcibacter congregatus ZYLT.</title>
        <authorList>
            <person name="Zhao Z."/>
        </authorList>
    </citation>
    <scope>NUCLEOTIDE SEQUENCE [LARGE SCALE GENOMIC DNA]</scope>
    <source>
        <strain evidence="11">MCCC 1A06723</strain>
    </source>
</reference>
<feature type="binding site" evidence="9">
    <location>
        <position position="175"/>
    </location>
    <ligand>
        <name>Zn(2+)</name>
        <dbReference type="ChEBI" id="CHEBI:29105"/>
        <label>1</label>
    </ligand>
</feature>
<evidence type="ECO:0000256" key="8">
    <source>
        <dbReference type="ARBA" id="ARBA00060547"/>
    </source>
</evidence>
<dbReference type="InterPro" id="IPR007325">
    <property type="entry name" value="KFase/CYL"/>
</dbReference>
<keyword evidence="6 9" id="KW-0823">Tryptophan catabolism</keyword>
<dbReference type="NCBIfam" id="TIGR03035">
    <property type="entry name" value="trp_arylform"/>
    <property type="match status" value="1"/>
</dbReference>
<evidence type="ECO:0000313" key="10">
    <source>
        <dbReference type="EMBL" id="TPD60684.1"/>
    </source>
</evidence>
<dbReference type="EMBL" id="VFIY01000006">
    <property type="protein sequence ID" value="TPD60684.1"/>
    <property type="molecule type" value="Genomic_DNA"/>
</dbReference>
<comment type="subunit">
    <text evidence="2 9">Homodimer.</text>
</comment>